<comment type="caution">
    <text evidence="1">The sequence shown here is derived from an EMBL/GenBank/DDBJ whole genome shotgun (WGS) entry which is preliminary data.</text>
</comment>
<gene>
    <name evidence="1" type="ORF">LNINA_LOCUS1892</name>
</gene>
<proteinExistence type="predicted"/>
<dbReference type="AlphaFoldDB" id="A0AAV1IZ89"/>
<organism evidence="1 2">
    <name type="scientific">Leptosia nina</name>
    <dbReference type="NCBI Taxonomy" id="320188"/>
    <lineage>
        <taxon>Eukaryota</taxon>
        <taxon>Metazoa</taxon>
        <taxon>Ecdysozoa</taxon>
        <taxon>Arthropoda</taxon>
        <taxon>Hexapoda</taxon>
        <taxon>Insecta</taxon>
        <taxon>Pterygota</taxon>
        <taxon>Neoptera</taxon>
        <taxon>Endopterygota</taxon>
        <taxon>Lepidoptera</taxon>
        <taxon>Glossata</taxon>
        <taxon>Ditrysia</taxon>
        <taxon>Papilionoidea</taxon>
        <taxon>Pieridae</taxon>
        <taxon>Pierinae</taxon>
        <taxon>Leptosia</taxon>
    </lineage>
</organism>
<accession>A0AAV1IZ89</accession>
<dbReference type="Proteomes" id="UP001497472">
    <property type="component" value="Unassembled WGS sequence"/>
</dbReference>
<name>A0AAV1IZ89_9NEOP</name>
<reference evidence="1 2" key="1">
    <citation type="submission" date="2023-11" db="EMBL/GenBank/DDBJ databases">
        <authorList>
            <person name="Okamura Y."/>
        </authorList>
    </citation>
    <scope>NUCLEOTIDE SEQUENCE [LARGE SCALE GENOMIC DNA]</scope>
</reference>
<keyword evidence="2" id="KW-1185">Reference proteome</keyword>
<sequence length="76" mass="8622">MNDTREKTLGSAVIKCVTTEHAEYDISLVAPLVDEAAVRRLGKRHPEYLQIRMIFNGSLTPIFRTFSRSSRRDANA</sequence>
<protein>
    <submittedName>
        <fullName evidence="1">Uncharacterized protein</fullName>
    </submittedName>
</protein>
<dbReference type="EMBL" id="CAVLEF010000003">
    <property type="protein sequence ID" value="CAK1541947.1"/>
    <property type="molecule type" value="Genomic_DNA"/>
</dbReference>
<evidence type="ECO:0000313" key="1">
    <source>
        <dbReference type="EMBL" id="CAK1541947.1"/>
    </source>
</evidence>
<evidence type="ECO:0000313" key="2">
    <source>
        <dbReference type="Proteomes" id="UP001497472"/>
    </source>
</evidence>